<dbReference type="GO" id="GO:0017168">
    <property type="term" value="F:5-oxoprolinase (ATP-hydrolyzing) activity"/>
    <property type="evidence" value="ECO:0007669"/>
    <property type="project" value="TreeGrafter"/>
</dbReference>
<dbReference type="PANTHER" id="PTHR11365:SF23">
    <property type="entry name" value="HYPOTHETICAL 5-OXOPROLINASE (EUROFUNG)-RELATED"/>
    <property type="match status" value="1"/>
</dbReference>
<sequence length="525" mass="55755">MAIVEEQAQTLMRTAFSTVVREAGDLSAGVFDPEGSMLAQAITGTPGHVNAMARAVRHFLRRYPLQSMHEGDVFLTNDPWLATGHLNDFTVVTPVYYGGEPVALFASTSHIADVGGRGFGPDASEVFEEGINIPIMALFNAGARNETLMEIISANVRDPVVAEGDLYSLTACNEAGARDLCSTLEEHQLGSLREVANHVLTTSRGAMEREINKLPPGIYENSMNVDGYDVPVHIACAMRIDQDRISIDFAGSSPTSTYGINVPANYTEAYASFGVRCLIGSSIPNNAGSLGTIGVKAPEGSILNAMPPCAVSARHALGQMLPDVIMGCLEQIVPESVVAEGSSCIWNPVLMNTPRTAGELVGTPFVINPIYNGGTGARFMKDGLSTTAFPSGVRTTPTEINEVTSPLIFDRREFLQDSGGRGRRRGGLGQVVEIRHGAGDAFIVSKMFDRIEHPARGRAGGGNGRAGKVYIKNGGSLRGKGKDVVPAGATLVLETPGGAGYGDPLEREEIDIRRDLEDGFVSESS</sequence>
<dbReference type="Pfam" id="PF02538">
    <property type="entry name" value="Hydantoinase_B"/>
    <property type="match status" value="1"/>
</dbReference>
<dbReference type="InterPro" id="IPR003692">
    <property type="entry name" value="Hydantoinase_B"/>
</dbReference>
<accession>A0A381QTZ3</accession>
<dbReference type="GO" id="GO:0006749">
    <property type="term" value="P:glutathione metabolic process"/>
    <property type="evidence" value="ECO:0007669"/>
    <property type="project" value="TreeGrafter"/>
</dbReference>
<proteinExistence type="predicted"/>
<feature type="domain" description="Hydantoinase B/oxoprolinase" evidence="1">
    <location>
        <begin position="1"/>
        <end position="504"/>
    </location>
</feature>
<dbReference type="EMBL" id="UINC01001515">
    <property type="protein sequence ID" value="SUZ82600.1"/>
    <property type="molecule type" value="Genomic_DNA"/>
</dbReference>
<name>A0A381QTZ3_9ZZZZ</name>
<organism evidence="2">
    <name type="scientific">marine metagenome</name>
    <dbReference type="NCBI Taxonomy" id="408172"/>
    <lineage>
        <taxon>unclassified sequences</taxon>
        <taxon>metagenomes</taxon>
        <taxon>ecological metagenomes</taxon>
    </lineage>
</organism>
<reference evidence="2" key="1">
    <citation type="submission" date="2018-05" db="EMBL/GenBank/DDBJ databases">
        <authorList>
            <person name="Lanie J.A."/>
            <person name="Ng W.-L."/>
            <person name="Kazmierczak K.M."/>
            <person name="Andrzejewski T.M."/>
            <person name="Davidsen T.M."/>
            <person name="Wayne K.J."/>
            <person name="Tettelin H."/>
            <person name="Glass J.I."/>
            <person name="Rusch D."/>
            <person name="Podicherti R."/>
            <person name="Tsui H.-C.T."/>
            <person name="Winkler M.E."/>
        </authorList>
    </citation>
    <scope>NUCLEOTIDE SEQUENCE</scope>
</reference>
<evidence type="ECO:0000259" key="1">
    <source>
        <dbReference type="Pfam" id="PF02538"/>
    </source>
</evidence>
<protein>
    <recommendedName>
        <fullName evidence="1">Hydantoinase B/oxoprolinase domain-containing protein</fullName>
    </recommendedName>
</protein>
<dbReference type="GO" id="GO:0005829">
    <property type="term" value="C:cytosol"/>
    <property type="evidence" value="ECO:0007669"/>
    <property type="project" value="TreeGrafter"/>
</dbReference>
<dbReference type="PANTHER" id="PTHR11365">
    <property type="entry name" value="5-OXOPROLINASE RELATED"/>
    <property type="match status" value="1"/>
</dbReference>
<gene>
    <name evidence="2" type="ORF">METZ01_LOCUS35454</name>
</gene>
<evidence type="ECO:0000313" key="2">
    <source>
        <dbReference type="EMBL" id="SUZ82600.1"/>
    </source>
</evidence>
<dbReference type="AlphaFoldDB" id="A0A381QTZ3"/>
<dbReference type="InterPro" id="IPR045079">
    <property type="entry name" value="Oxoprolinase-like"/>
</dbReference>